<proteinExistence type="predicted"/>
<feature type="compositionally biased region" description="Polar residues" evidence="1">
    <location>
        <begin position="1"/>
        <end position="10"/>
    </location>
</feature>
<protein>
    <submittedName>
        <fullName evidence="2">Uncharacterized protein</fullName>
    </submittedName>
</protein>
<dbReference type="Proteomes" id="UP000011761">
    <property type="component" value="Unassembled WGS sequence"/>
</dbReference>
<sequence length="120" mass="13387">MERAATSSNVIAAKVEASGAFVTGSTRPGPSPASPASERGPSLIWPLKRVVCRSRLAVQTPYNPPQHYQQDINSNGYERHRPSLQPPQRRAHHQHEYTHPFPLQRLWHRQSGASPRVPGL</sequence>
<organism evidence="2 3">
    <name type="scientific">Baudoinia panamericana (strain UAMH 10762)</name>
    <name type="common">Angels' share fungus</name>
    <name type="synonym">Baudoinia compniacensis (strain UAMH 10762)</name>
    <dbReference type="NCBI Taxonomy" id="717646"/>
    <lineage>
        <taxon>Eukaryota</taxon>
        <taxon>Fungi</taxon>
        <taxon>Dikarya</taxon>
        <taxon>Ascomycota</taxon>
        <taxon>Pezizomycotina</taxon>
        <taxon>Dothideomycetes</taxon>
        <taxon>Dothideomycetidae</taxon>
        <taxon>Mycosphaerellales</taxon>
        <taxon>Teratosphaeriaceae</taxon>
        <taxon>Baudoinia</taxon>
    </lineage>
</organism>
<evidence type="ECO:0000256" key="1">
    <source>
        <dbReference type="SAM" id="MobiDB-lite"/>
    </source>
</evidence>
<evidence type="ECO:0000313" key="3">
    <source>
        <dbReference type="Proteomes" id="UP000011761"/>
    </source>
</evidence>
<dbReference type="RefSeq" id="XP_007682018.1">
    <property type="nucleotide sequence ID" value="XM_007683828.1"/>
</dbReference>
<dbReference type="GeneID" id="19112152"/>
<accession>M2LAL9</accession>
<keyword evidence="3" id="KW-1185">Reference proteome</keyword>
<reference evidence="2 3" key="1">
    <citation type="journal article" date="2012" name="PLoS Pathog.">
        <title>Diverse lifestyles and strategies of plant pathogenesis encoded in the genomes of eighteen Dothideomycetes fungi.</title>
        <authorList>
            <person name="Ohm R.A."/>
            <person name="Feau N."/>
            <person name="Henrissat B."/>
            <person name="Schoch C.L."/>
            <person name="Horwitz B.A."/>
            <person name="Barry K.W."/>
            <person name="Condon B.J."/>
            <person name="Copeland A.C."/>
            <person name="Dhillon B."/>
            <person name="Glaser F."/>
            <person name="Hesse C.N."/>
            <person name="Kosti I."/>
            <person name="LaButti K."/>
            <person name="Lindquist E.A."/>
            <person name="Lucas S."/>
            <person name="Salamov A.A."/>
            <person name="Bradshaw R.E."/>
            <person name="Ciuffetti L."/>
            <person name="Hamelin R.C."/>
            <person name="Kema G.H.J."/>
            <person name="Lawrence C."/>
            <person name="Scott J.A."/>
            <person name="Spatafora J.W."/>
            <person name="Turgeon B.G."/>
            <person name="de Wit P.J.G.M."/>
            <person name="Zhong S."/>
            <person name="Goodwin S.B."/>
            <person name="Grigoriev I.V."/>
        </authorList>
    </citation>
    <scope>NUCLEOTIDE SEQUENCE [LARGE SCALE GENOMIC DNA]</scope>
    <source>
        <strain evidence="2 3">UAMH 10762</strain>
    </source>
</reference>
<feature type="region of interest" description="Disordered" evidence="1">
    <location>
        <begin position="1"/>
        <end position="41"/>
    </location>
</feature>
<feature type="compositionally biased region" description="Polar residues" evidence="1">
    <location>
        <begin position="66"/>
        <end position="76"/>
    </location>
</feature>
<name>M2LAL9_BAUPA</name>
<dbReference type="EMBL" id="KB445566">
    <property type="protein sequence ID" value="EMC90862.1"/>
    <property type="molecule type" value="Genomic_DNA"/>
</dbReference>
<gene>
    <name evidence="2" type="ORF">BAUCODRAFT_335368</name>
</gene>
<evidence type="ECO:0000313" key="2">
    <source>
        <dbReference type="EMBL" id="EMC90862.1"/>
    </source>
</evidence>
<dbReference type="HOGENOM" id="CLU_2049259_0_0_1"/>
<dbReference type="AlphaFoldDB" id="M2LAL9"/>
<dbReference type="KEGG" id="bcom:BAUCODRAFT_335368"/>
<feature type="region of interest" description="Disordered" evidence="1">
    <location>
        <begin position="61"/>
        <end position="120"/>
    </location>
</feature>